<accession>A0A835K9Y2</accession>
<organism evidence="2 3">
    <name type="scientific">Salix dunnii</name>
    <dbReference type="NCBI Taxonomy" id="1413687"/>
    <lineage>
        <taxon>Eukaryota</taxon>
        <taxon>Viridiplantae</taxon>
        <taxon>Streptophyta</taxon>
        <taxon>Embryophyta</taxon>
        <taxon>Tracheophyta</taxon>
        <taxon>Spermatophyta</taxon>
        <taxon>Magnoliopsida</taxon>
        <taxon>eudicotyledons</taxon>
        <taxon>Gunneridae</taxon>
        <taxon>Pentapetalae</taxon>
        <taxon>rosids</taxon>
        <taxon>fabids</taxon>
        <taxon>Malpighiales</taxon>
        <taxon>Salicaceae</taxon>
        <taxon>Saliceae</taxon>
        <taxon>Salix</taxon>
    </lineage>
</organism>
<dbReference type="AlphaFoldDB" id="A0A835K9Y2"/>
<name>A0A835K9Y2_9ROSI</name>
<evidence type="ECO:0000313" key="2">
    <source>
        <dbReference type="EMBL" id="KAF9683620.1"/>
    </source>
</evidence>
<keyword evidence="1" id="KW-0175">Coiled coil</keyword>
<comment type="caution">
    <text evidence="2">The sequence shown here is derived from an EMBL/GenBank/DDBJ whole genome shotgun (WGS) entry which is preliminary data.</text>
</comment>
<dbReference type="Proteomes" id="UP000657918">
    <property type="component" value="Chromosome 4"/>
</dbReference>
<dbReference type="OrthoDB" id="823646at2759"/>
<reference evidence="2 3" key="1">
    <citation type="submission" date="2020-10" db="EMBL/GenBank/DDBJ databases">
        <title>Plant Genome Project.</title>
        <authorList>
            <person name="Zhang R.-G."/>
        </authorList>
    </citation>
    <scope>NUCLEOTIDE SEQUENCE [LARGE SCALE GENOMIC DNA]</scope>
    <source>
        <strain evidence="2">FAFU-HL-1</strain>
        <tissue evidence="2">Leaf</tissue>
    </source>
</reference>
<dbReference type="EMBL" id="JADGMS010000004">
    <property type="protein sequence ID" value="KAF9683620.1"/>
    <property type="molecule type" value="Genomic_DNA"/>
</dbReference>
<evidence type="ECO:0000313" key="3">
    <source>
        <dbReference type="Proteomes" id="UP000657918"/>
    </source>
</evidence>
<keyword evidence="3" id="KW-1185">Reference proteome</keyword>
<gene>
    <name evidence="2" type="ORF">SADUNF_Sadunf04G0032800</name>
</gene>
<protein>
    <submittedName>
        <fullName evidence="2">Uncharacterized protein</fullName>
    </submittedName>
</protein>
<evidence type="ECO:0000256" key="1">
    <source>
        <dbReference type="SAM" id="Coils"/>
    </source>
</evidence>
<sequence>MSYDTGVYRVHQFTAYNNNFEPACHLGTFDHAYHKQGQDLGNTSNDLLLGIWDILKFQAKWLEEKLEYFKDNSLSQEDLNRQTEDLRNIVNRAGRVIEDQNNEILERFSGFRREIEKIFNEKNLDRKFEHTEKVIRDCLDDVEYRISKLERMGRDILEEVRNSSGKTDVEKLVLENNRILRKLDEEKLATQSDIRNIRIPGLEQLVRREDLKELEGQIDPRTLVRRTDLKQEYILQKLEENNRILKNFDVRELEQIIRKQTRELEEIRNEISRKIDRIPVDSSSIERELEKAQEQLRKISQLIGADSRRY</sequence>
<feature type="coiled-coil region" evidence="1">
    <location>
        <begin position="250"/>
        <end position="302"/>
    </location>
</feature>
<proteinExistence type="predicted"/>